<keyword evidence="1" id="KW-0378">Hydrolase</keyword>
<dbReference type="Proteomes" id="UP000324974">
    <property type="component" value="Chromosome"/>
</dbReference>
<name>A0A5C1A8Y0_9BACT</name>
<dbReference type="OrthoDB" id="287681at2"/>
<gene>
    <name evidence="1" type="ORF">PX52LOC_01122</name>
</gene>
<evidence type="ECO:0000313" key="2">
    <source>
        <dbReference type="Proteomes" id="UP000324974"/>
    </source>
</evidence>
<reference evidence="2" key="1">
    <citation type="submission" date="2019-08" db="EMBL/GenBank/DDBJ databases">
        <title>Limnoglobus roseus gen. nov., sp. nov., a novel freshwater planctomycete with a giant genome from the family Gemmataceae.</title>
        <authorList>
            <person name="Kulichevskaya I.S."/>
            <person name="Naumoff D.G."/>
            <person name="Miroshnikov K."/>
            <person name="Ivanova A."/>
            <person name="Philippov D.A."/>
            <person name="Hakobyan A."/>
            <person name="Rijpstra I.C."/>
            <person name="Sinninghe Damste J.S."/>
            <person name="Liesack W."/>
            <person name="Dedysh S.N."/>
        </authorList>
    </citation>
    <scope>NUCLEOTIDE SEQUENCE [LARGE SCALE GENOMIC DNA]</scope>
    <source>
        <strain evidence="2">PX52</strain>
    </source>
</reference>
<dbReference type="AlphaFoldDB" id="A0A5C1A8Y0"/>
<sequence>MRFASSGLFVCITLIVVGCGGAKTHEVSGTVTFDGEPVKEGHIAFAPGGGGGSITDGRYKFNSPPGKFTVQINASRMTKLPPGQTGMNGEKEEVREYIPEKYNTKTELKADVPSTGPVDFSLKSK</sequence>
<dbReference type="PROSITE" id="PS51257">
    <property type="entry name" value="PROKAR_LIPOPROTEIN"/>
    <property type="match status" value="1"/>
</dbReference>
<keyword evidence="2" id="KW-1185">Reference proteome</keyword>
<dbReference type="GO" id="GO:0004180">
    <property type="term" value="F:carboxypeptidase activity"/>
    <property type="evidence" value="ECO:0007669"/>
    <property type="project" value="UniProtKB-KW"/>
</dbReference>
<dbReference type="RefSeq" id="WP_149109159.1">
    <property type="nucleotide sequence ID" value="NZ_CP042425.1"/>
</dbReference>
<dbReference type="EMBL" id="CP042425">
    <property type="protein sequence ID" value="QEL14252.1"/>
    <property type="molecule type" value="Genomic_DNA"/>
</dbReference>
<evidence type="ECO:0000313" key="1">
    <source>
        <dbReference type="EMBL" id="QEL14252.1"/>
    </source>
</evidence>
<proteinExistence type="predicted"/>
<keyword evidence="1" id="KW-0645">Protease</keyword>
<dbReference type="KEGG" id="lrs:PX52LOC_01122"/>
<protein>
    <submittedName>
        <fullName evidence="1">Carboxypeptidase regulatory-like domain-containing protein</fullName>
    </submittedName>
</protein>
<organism evidence="1 2">
    <name type="scientific">Limnoglobus roseus</name>
    <dbReference type="NCBI Taxonomy" id="2598579"/>
    <lineage>
        <taxon>Bacteria</taxon>
        <taxon>Pseudomonadati</taxon>
        <taxon>Planctomycetota</taxon>
        <taxon>Planctomycetia</taxon>
        <taxon>Gemmatales</taxon>
        <taxon>Gemmataceae</taxon>
        <taxon>Limnoglobus</taxon>
    </lineage>
</organism>
<accession>A0A5C1A8Y0</accession>
<keyword evidence="1" id="KW-0121">Carboxypeptidase</keyword>